<dbReference type="SMART" id="SM00342">
    <property type="entry name" value="HTH_ARAC"/>
    <property type="match status" value="1"/>
</dbReference>
<dbReference type="InterPro" id="IPR018060">
    <property type="entry name" value="HTH_AraC"/>
</dbReference>
<dbReference type="AlphaFoldDB" id="A0A7X0J973"/>
<dbReference type="RefSeq" id="WP_184629216.1">
    <property type="nucleotide sequence ID" value="NZ_JACHCC010000018.1"/>
</dbReference>
<gene>
    <name evidence="5" type="ORF">HDF25_005160</name>
</gene>
<evidence type="ECO:0000313" key="5">
    <source>
        <dbReference type="EMBL" id="MBB6502974.1"/>
    </source>
</evidence>
<evidence type="ECO:0000259" key="4">
    <source>
        <dbReference type="PROSITE" id="PS01124"/>
    </source>
</evidence>
<reference evidence="5 6" key="1">
    <citation type="submission" date="2020-08" db="EMBL/GenBank/DDBJ databases">
        <title>Genomic Encyclopedia of Type Strains, Phase IV (KMG-V): Genome sequencing to study the core and pangenomes of soil and plant-associated prokaryotes.</title>
        <authorList>
            <person name="Whitman W."/>
        </authorList>
    </citation>
    <scope>NUCLEOTIDE SEQUENCE [LARGE SCALE GENOMIC DNA]</scope>
    <source>
        <strain evidence="5 6">M2T3</strain>
    </source>
</reference>
<feature type="domain" description="HTH araC/xylS-type" evidence="4">
    <location>
        <begin position="181"/>
        <end position="279"/>
    </location>
</feature>
<dbReference type="Proteomes" id="UP000521017">
    <property type="component" value="Unassembled WGS sequence"/>
</dbReference>
<name>A0A7X0J973_9SPHI</name>
<dbReference type="EMBL" id="JACHCC010000018">
    <property type="protein sequence ID" value="MBB6502974.1"/>
    <property type="molecule type" value="Genomic_DNA"/>
</dbReference>
<accession>A0A7X0J973</accession>
<dbReference type="PANTHER" id="PTHR43280:SF32">
    <property type="entry name" value="TRANSCRIPTIONAL REGULATORY PROTEIN"/>
    <property type="match status" value="1"/>
</dbReference>
<evidence type="ECO:0000256" key="2">
    <source>
        <dbReference type="ARBA" id="ARBA00023125"/>
    </source>
</evidence>
<evidence type="ECO:0000256" key="1">
    <source>
        <dbReference type="ARBA" id="ARBA00023015"/>
    </source>
</evidence>
<keyword evidence="1" id="KW-0805">Transcription regulation</keyword>
<dbReference type="Gene3D" id="1.10.10.60">
    <property type="entry name" value="Homeodomain-like"/>
    <property type="match status" value="1"/>
</dbReference>
<protein>
    <submittedName>
        <fullName evidence="5">AraC-like DNA-binding protein</fullName>
    </submittedName>
</protein>
<dbReference type="PROSITE" id="PS01124">
    <property type="entry name" value="HTH_ARAC_FAMILY_2"/>
    <property type="match status" value="1"/>
</dbReference>
<organism evidence="5 6">
    <name type="scientific">Pedobacter cryoconitis</name>
    <dbReference type="NCBI Taxonomy" id="188932"/>
    <lineage>
        <taxon>Bacteria</taxon>
        <taxon>Pseudomonadati</taxon>
        <taxon>Bacteroidota</taxon>
        <taxon>Sphingobacteriia</taxon>
        <taxon>Sphingobacteriales</taxon>
        <taxon>Sphingobacteriaceae</taxon>
        <taxon>Pedobacter</taxon>
    </lineage>
</organism>
<proteinExistence type="predicted"/>
<dbReference type="PANTHER" id="PTHR43280">
    <property type="entry name" value="ARAC-FAMILY TRANSCRIPTIONAL REGULATOR"/>
    <property type="match status" value="1"/>
</dbReference>
<dbReference type="Pfam" id="PF12833">
    <property type="entry name" value="HTH_18"/>
    <property type="match status" value="1"/>
</dbReference>
<keyword evidence="3" id="KW-0804">Transcription</keyword>
<dbReference type="GO" id="GO:0043565">
    <property type="term" value="F:sequence-specific DNA binding"/>
    <property type="evidence" value="ECO:0007669"/>
    <property type="project" value="InterPro"/>
</dbReference>
<evidence type="ECO:0000256" key="3">
    <source>
        <dbReference type="ARBA" id="ARBA00023163"/>
    </source>
</evidence>
<dbReference type="GO" id="GO:0003700">
    <property type="term" value="F:DNA-binding transcription factor activity"/>
    <property type="evidence" value="ECO:0007669"/>
    <property type="project" value="InterPro"/>
</dbReference>
<evidence type="ECO:0000313" key="6">
    <source>
        <dbReference type="Proteomes" id="UP000521017"/>
    </source>
</evidence>
<sequence length="284" mass="32855">MKHQFYDNQSQGKFILNQGNISLKGDGFRSEKRETINTIAYNSLAGQQVTIDQITYTMPQDTILPLVANQHFVFEKPENIVAWQFNRDFYCIADHDAEVGCVGFLFYGIQHPFFVHLTPEEAIQITAIEKFCLEELAVTDKMQGEMLRTLLKRLIIKITRIAKKQTDNYTSVKDDKMDIIREFNLLLECNFTRHHDVQFYASAMNKSPKTLSNIFGLFNYPPPSKLIQNRIIIEAKRYLNYTNKSAKEVAAGLGFISPAHFSRFFKLYTGINFSEFKNRPSHVL</sequence>
<dbReference type="SUPFAM" id="SSF46689">
    <property type="entry name" value="Homeodomain-like"/>
    <property type="match status" value="1"/>
</dbReference>
<keyword evidence="2 5" id="KW-0238">DNA-binding</keyword>
<dbReference type="InterPro" id="IPR009057">
    <property type="entry name" value="Homeodomain-like_sf"/>
</dbReference>
<comment type="caution">
    <text evidence="5">The sequence shown here is derived from an EMBL/GenBank/DDBJ whole genome shotgun (WGS) entry which is preliminary data.</text>
</comment>